<dbReference type="CDD" id="cd05243">
    <property type="entry name" value="SDR_a5"/>
    <property type="match status" value="1"/>
</dbReference>
<keyword evidence="3" id="KW-1185">Reference proteome</keyword>
<name>A0A8J2YID5_9BACL</name>
<evidence type="ECO:0000259" key="1">
    <source>
        <dbReference type="Pfam" id="PF13460"/>
    </source>
</evidence>
<dbReference type="PANTHER" id="PTHR15020:SF50">
    <property type="entry name" value="UPF0659 PROTEIN YMR090W"/>
    <property type="match status" value="1"/>
</dbReference>
<organism evidence="2 3">
    <name type="scientific">Pullulanibacillus camelliae</name>
    <dbReference type="NCBI Taxonomy" id="1707096"/>
    <lineage>
        <taxon>Bacteria</taxon>
        <taxon>Bacillati</taxon>
        <taxon>Bacillota</taxon>
        <taxon>Bacilli</taxon>
        <taxon>Bacillales</taxon>
        <taxon>Sporolactobacillaceae</taxon>
        <taxon>Pullulanibacillus</taxon>
    </lineage>
</organism>
<dbReference type="AlphaFoldDB" id="A0A8J2YID5"/>
<dbReference type="InterPro" id="IPR036291">
    <property type="entry name" value="NAD(P)-bd_dom_sf"/>
</dbReference>
<dbReference type="Pfam" id="PF13460">
    <property type="entry name" value="NAD_binding_10"/>
    <property type="match status" value="1"/>
</dbReference>
<sequence>MNVLVAGANGYTGRLIIQKLAADGGHHPYAMVRNAEQAELLKKLGAEQVIVADLEAQDLREAVNGCDAVIFAAGSGSKTGPEKTITVDQEGAKRLIAAAKAGGVRHFVMLSSIGAEHPYGAIKHYHEAKGKADRYLKESGLDYTIVRPGRLTHDAAKGTVEIQTHFENHEGRDIPRADVAHVLVASLDKPHVKNKTFEVLSGQVAIEEALQDVQ</sequence>
<proteinExistence type="predicted"/>
<accession>A0A8J2YID5</accession>
<dbReference type="SUPFAM" id="SSF51735">
    <property type="entry name" value="NAD(P)-binding Rossmann-fold domains"/>
    <property type="match status" value="1"/>
</dbReference>
<dbReference type="Gene3D" id="3.40.50.720">
    <property type="entry name" value="NAD(P)-binding Rossmann-like Domain"/>
    <property type="match status" value="1"/>
</dbReference>
<feature type="domain" description="NAD(P)-binding" evidence="1">
    <location>
        <begin position="7"/>
        <end position="190"/>
    </location>
</feature>
<dbReference type="EMBL" id="BMIR01000011">
    <property type="protein sequence ID" value="GGE44836.1"/>
    <property type="molecule type" value="Genomic_DNA"/>
</dbReference>
<comment type="caution">
    <text evidence="2">The sequence shown here is derived from an EMBL/GenBank/DDBJ whole genome shotgun (WGS) entry which is preliminary data.</text>
</comment>
<reference evidence="2" key="2">
    <citation type="submission" date="2020-09" db="EMBL/GenBank/DDBJ databases">
        <authorList>
            <person name="Sun Q."/>
            <person name="Zhou Y."/>
        </authorList>
    </citation>
    <scope>NUCLEOTIDE SEQUENCE</scope>
    <source>
        <strain evidence="2">CGMCC 1.15371</strain>
    </source>
</reference>
<evidence type="ECO:0000313" key="3">
    <source>
        <dbReference type="Proteomes" id="UP000628775"/>
    </source>
</evidence>
<evidence type="ECO:0000313" key="2">
    <source>
        <dbReference type="EMBL" id="GGE44836.1"/>
    </source>
</evidence>
<protein>
    <submittedName>
        <fullName evidence="2">NAD dependent epimerase/dehydratase</fullName>
    </submittedName>
</protein>
<dbReference type="RefSeq" id="WP_188694326.1">
    <property type="nucleotide sequence ID" value="NZ_BMIR01000011.1"/>
</dbReference>
<reference evidence="2" key="1">
    <citation type="journal article" date="2014" name="Int. J. Syst. Evol. Microbiol.">
        <title>Complete genome sequence of Corynebacterium casei LMG S-19264T (=DSM 44701T), isolated from a smear-ripened cheese.</title>
        <authorList>
            <consortium name="US DOE Joint Genome Institute (JGI-PGF)"/>
            <person name="Walter F."/>
            <person name="Albersmeier A."/>
            <person name="Kalinowski J."/>
            <person name="Ruckert C."/>
        </authorList>
    </citation>
    <scope>NUCLEOTIDE SEQUENCE</scope>
    <source>
        <strain evidence="2">CGMCC 1.15371</strain>
    </source>
</reference>
<dbReference type="PANTHER" id="PTHR15020">
    <property type="entry name" value="FLAVIN REDUCTASE-RELATED"/>
    <property type="match status" value="1"/>
</dbReference>
<gene>
    <name evidence="2" type="ORF">GCM10011391_24580</name>
</gene>
<dbReference type="InterPro" id="IPR016040">
    <property type="entry name" value="NAD(P)-bd_dom"/>
</dbReference>
<dbReference type="Proteomes" id="UP000628775">
    <property type="component" value="Unassembled WGS sequence"/>
</dbReference>